<evidence type="ECO:0000256" key="3">
    <source>
        <dbReference type="ARBA" id="ARBA00022475"/>
    </source>
</evidence>
<dbReference type="Gramene" id="PUZ47594">
    <property type="protein sequence ID" value="PUZ47594"/>
    <property type="gene ID" value="GQ55_7G178200"/>
</dbReference>
<sequence length="278" mass="29021">MRCAAAFALLATVMSVSVVLHAGAHRPLVKLPRAAALQKTDTWPPTPQATGGANLTAILTLDGPFRTFLGYLQQTNLVEVFQNQASLTDQGITIFVPVDKAFAAVKPSVLSGLSSLQLKNLMMCHSLAKHYELADFEGLSRIGPVTTFAGGLYTVNVTYDAGTVHVRSRWADAKIVGSVSVDAPMAIYELDRVLLPATLFRAQPPVAAIPDDDVPAPPQPPGDDDGAGAPATEPDHVAPRQYDSAGVADAPISACGAGDRFARRAATAALGAMALVAL</sequence>
<feature type="chain" id="PRO_5015525879" description="FAS1 domain-containing protein" evidence="9">
    <location>
        <begin position="25"/>
        <end position="278"/>
    </location>
</feature>
<comment type="function">
    <text evidence="7">May be a cell surface adhesion protein.</text>
</comment>
<evidence type="ECO:0000256" key="2">
    <source>
        <dbReference type="ARBA" id="ARBA00007843"/>
    </source>
</evidence>
<dbReference type="PANTHER" id="PTHR32077:SF9">
    <property type="entry name" value="FASCICLIN-LIKE ARABINOGALACTAN PROTEIN 7"/>
    <property type="match status" value="1"/>
</dbReference>
<dbReference type="InterPro" id="IPR045003">
    <property type="entry name" value="FLA_A"/>
</dbReference>
<keyword evidence="4" id="KW-0449">Lipoprotein</keyword>
<dbReference type="GO" id="GO:0098552">
    <property type="term" value="C:side of membrane"/>
    <property type="evidence" value="ECO:0007669"/>
    <property type="project" value="UniProtKB-KW"/>
</dbReference>
<dbReference type="Pfam" id="PF02469">
    <property type="entry name" value="Fasciclin"/>
    <property type="match status" value="1"/>
</dbReference>
<evidence type="ECO:0000256" key="4">
    <source>
        <dbReference type="ARBA" id="ARBA00022622"/>
    </source>
</evidence>
<protein>
    <recommendedName>
        <fullName evidence="10">FAS1 domain-containing protein</fullName>
    </recommendedName>
</protein>
<gene>
    <name evidence="11" type="ORF">GQ55_7G178200</name>
</gene>
<evidence type="ECO:0000256" key="1">
    <source>
        <dbReference type="ARBA" id="ARBA00004609"/>
    </source>
</evidence>
<dbReference type="Proteomes" id="UP000244336">
    <property type="component" value="Chromosome 7"/>
</dbReference>
<keyword evidence="6" id="KW-0472">Membrane</keyword>
<evidence type="ECO:0000256" key="5">
    <source>
        <dbReference type="ARBA" id="ARBA00022729"/>
    </source>
</evidence>
<feature type="region of interest" description="Disordered" evidence="8">
    <location>
        <begin position="208"/>
        <end position="243"/>
    </location>
</feature>
<keyword evidence="4" id="KW-0325">Glycoprotein</keyword>
<evidence type="ECO:0000256" key="8">
    <source>
        <dbReference type="SAM" id="MobiDB-lite"/>
    </source>
</evidence>
<dbReference type="GO" id="GO:0005886">
    <property type="term" value="C:plasma membrane"/>
    <property type="evidence" value="ECO:0007669"/>
    <property type="project" value="UniProtKB-SubCell"/>
</dbReference>
<keyword evidence="4" id="KW-0336">GPI-anchor</keyword>
<dbReference type="AlphaFoldDB" id="A0A2T7CW94"/>
<evidence type="ECO:0000256" key="9">
    <source>
        <dbReference type="SAM" id="SignalP"/>
    </source>
</evidence>
<feature type="domain" description="FAS1" evidence="10">
    <location>
        <begin position="52"/>
        <end position="194"/>
    </location>
</feature>
<comment type="similarity">
    <text evidence="2">Belongs to the fasciclin-like AGP family.</text>
</comment>
<proteinExistence type="inferred from homology"/>
<evidence type="ECO:0000256" key="7">
    <source>
        <dbReference type="ARBA" id="ARBA00024686"/>
    </source>
</evidence>
<dbReference type="Gene3D" id="2.30.180.10">
    <property type="entry name" value="FAS1 domain"/>
    <property type="match status" value="1"/>
</dbReference>
<dbReference type="SUPFAM" id="SSF82153">
    <property type="entry name" value="FAS1 domain"/>
    <property type="match status" value="1"/>
</dbReference>
<evidence type="ECO:0000259" key="10">
    <source>
        <dbReference type="PROSITE" id="PS50213"/>
    </source>
</evidence>
<dbReference type="PANTHER" id="PTHR32077">
    <property type="entry name" value="FASCICLIN-LIKE ARABINOGALACTAN PROTEIN"/>
    <property type="match status" value="1"/>
</dbReference>
<dbReference type="InterPro" id="IPR000782">
    <property type="entry name" value="FAS1_domain"/>
</dbReference>
<comment type="subcellular location">
    <subcellularLocation>
        <location evidence="1">Cell membrane</location>
        <topology evidence="1">Lipid-anchor</topology>
        <topology evidence="1">GPI-anchor</topology>
    </subcellularLocation>
</comment>
<keyword evidence="3" id="KW-1003">Cell membrane</keyword>
<feature type="signal peptide" evidence="9">
    <location>
        <begin position="1"/>
        <end position="24"/>
    </location>
</feature>
<keyword evidence="12" id="KW-1185">Reference proteome</keyword>
<evidence type="ECO:0000313" key="12">
    <source>
        <dbReference type="Proteomes" id="UP000244336"/>
    </source>
</evidence>
<evidence type="ECO:0000313" key="11">
    <source>
        <dbReference type="EMBL" id="PUZ47594.1"/>
    </source>
</evidence>
<organism evidence="11 12">
    <name type="scientific">Panicum hallii var. hallii</name>
    <dbReference type="NCBI Taxonomy" id="1504633"/>
    <lineage>
        <taxon>Eukaryota</taxon>
        <taxon>Viridiplantae</taxon>
        <taxon>Streptophyta</taxon>
        <taxon>Embryophyta</taxon>
        <taxon>Tracheophyta</taxon>
        <taxon>Spermatophyta</taxon>
        <taxon>Magnoliopsida</taxon>
        <taxon>Liliopsida</taxon>
        <taxon>Poales</taxon>
        <taxon>Poaceae</taxon>
        <taxon>PACMAD clade</taxon>
        <taxon>Panicoideae</taxon>
        <taxon>Panicodae</taxon>
        <taxon>Paniceae</taxon>
        <taxon>Panicinae</taxon>
        <taxon>Panicum</taxon>
        <taxon>Panicum sect. Panicum</taxon>
    </lineage>
</organism>
<dbReference type="EMBL" id="CM009755">
    <property type="protein sequence ID" value="PUZ47594.1"/>
    <property type="molecule type" value="Genomic_DNA"/>
</dbReference>
<dbReference type="OrthoDB" id="286301at2759"/>
<reference evidence="11 12" key="1">
    <citation type="submission" date="2018-04" db="EMBL/GenBank/DDBJ databases">
        <title>WGS assembly of Panicum hallii var. hallii HAL2.</title>
        <authorList>
            <person name="Lovell J."/>
            <person name="Jenkins J."/>
            <person name="Lowry D."/>
            <person name="Mamidi S."/>
            <person name="Sreedasyam A."/>
            <person name="Weng X."/>
            <person name="Barry K."/>
            <person name="Bonette J."/>
            <person name="Campitelli B."/>
            <person name="Daum C."/>
            <person name="Gordon S."/>
            <person name="Gould B."/>
            <person name="Lipzen A."/>
            <person name="MacQueen A."/>
            <person name="Palacio-Mejia J."/>
            <person name="Plott C."/>
            <person name="Shakirov E."/>
            <person name="Shu S."/>
            <person name="Yoshinaga Y."/>
            <person name="Zane M."/>
            <person name="Rokhsar D."/>
            <person name="Grimwood J."/>
            <person name="Schmutz J."/>
            <person name="Juenger T."/>
        </authorList>
    </citation>
    <scope>NUCLEOTIDE SEQUENCE [LARGE SCALE GENOMIC DNA]</scope>
    <source>
        <strain evidence="12">cv. HAL2</strain>
    </source>
</reference>
<keyword evidence="5 9" id="KW-0732">Signal</keyword>
<dbReference type="GO" id="GO:0009834">
    <property type="term" value="P:plant-type secondary cell wall biogenesis"/>
    <property type="evidence" value="ECO:0007669"/>
    <property type="project" value="TreeGrafter"/>
</dbReference>
<dbReference type="SMART" id="SM00554">
    <property type="entry name" value="FAS1"/>
    <property type="match status" value="1"/>
</dbReference>
<dbReference type="PROSITE" id="PS50213">
    <property type="entry name" value="FAS1"/>
    <property type="match status" value="1"/>
</dbReference>
<name>A0A2T7CW94_9POAL</name>
<accession>A0A2T7CW94</accession>
<evidence type="ECO:0000256" key="6">
    <source>
        <dbReference type="ARBA" id="ARBA00023136"/>
    </source>
</evidence>
<dbReference type="STRING" id="1504633.A0A2T7CW94"/>
<dbReference type="InterPro" id="IPR036378">
    <property type="entry name" value="FAS1_dom_sf"/>
</dbReference>